<name>A0A1M5G6J3_9HYPH</name>
<sequence>MTEANAPILDAVIRIDRLPTTGRDVEVKPDAAALLAMAEILKISAVERFHATLTAVPLRGGIRVQGNLTARIVQPSVVTFEPVPQDIDEPVDRVFLPGGDKPRNPAPGAEIFVDLDDDDFPDHIDGPEVDLSALLLETLALAIDPYPRLPGESLATLGIDGPEEEEGPFARLKTLKTPSDKDGQ</sequence>
<dbReference type="InterPro" id="IPR003772">
    <property type="entry name" value="YceD"/>
</dbReference>
<organism evidence="2 3">
    <name type="scientific">Devosia limi DSM 17137</name>
    <dbReference type="NCBI Taxonomy" id="1121477"/>
    <lineage>
        <taxon>Bacteria</taxon>
        <taxon>Pseudomonadati</taxon>
        <taxon>Pseudomonadota</taxon>
        <taxon>Alphaproteobacteria</taxon>
        <taxon>Hyphomicrobiales</taxon>
        <taxon>Devosiaceae</taxon>
        <taxon>Devosia</taxon>
    </lineage>
</organism>
<feature type="region of interest" description="Disordered" evidence="1">
    <location>
        <begin position="158"/>
        <end position="184"/>
    </location>
</feature>
<evidence type="ECO:0000313" key="3">
    <source>
        <dbReference type="Proteomes" id="UP000184533"/>
    </source>
</evidence>
<reference evidence="2 3" key="1">
    <citation type="submission" date="2016-11" db="EMBL/GenBank/DDBJ databases">
        <authorList>
            <person name="Jaros S."/>
            <person name="Januszkiewicz K."/>
            <person name="Wedrychowicz H."/>
        </authorList>
    </citation>
    <scope>NUCLEOTIDE SEQUENCE [LARGE SCALE GENOMIC DNA]</scope>
    <source>
        <strain evidence="2 3">DSM 17137</strain>
    </source>
</reference>
<dbReference type="AlphaFoldDB" id="A0A1M5G6J3"/>
<dbReference type="Pfam" id="PF02620">
    <property type="entry name" value="YceD"/>
    <property type="match status" value="1"/>
</dbReference>
<proteinExistence type="predicted"/>
<evidence type="ECO:0000256" key="1">
    <source>
        <dbReference type="SAM" id="MobiDB-lite"/>
    </source>
</evidence>
<evidence type="ECO:0000313" key="2">
    <source>
        <dbReference type="EMBL" id="SHF99353.1"/>
    </source>
</evidence>
<dbReference type="OrthoDB" id="8443793at2"/>
<protein>
    <submittedName>
        <fullName evidence="2">Uncharacterized ACR, COG1399</fullName>
    </submittedName>
</protein>
<dbReference type="RefSeq" id="WP_052950588.1">
    <property type="nucleotide sequence ID" value="NZ_FQVC01000021.1"/>
</dbReference>
<gene>
    <name evidence="2" type="ORF">SAMN02745223_04088</name>
</gene>
<accession>A0A1M5G6J3</accession>
<dbReference type="Proteomes" id="UP000184533">
    <property type="component" value="Unassembled WGS sequence"/>
</dbReference>
<dbReference type="EMBL" id="FQVC01000021">
    <property type="protein sequence ID" value="SHF99353.1"/>
    <property type="molecule type" value="Genomic_DNA"/>
</dbReference>